<dbReference type="GO" id="GO:0005829">
    <property type="term" value="C:cytosol"/>
    <property type="evidence" value="ECO:0007669"/>
    <property type="project" value="TreeGrafter"/>
</dbReference>
<dbReference type="PANTHER" id="PTHR10668:SF103">
    <property type="entry name" value="PYRIDINE NUCLEOTIDE-DISULFIDE OXIDOREDUCTASE DOMAIN-CONTAINING PROTEIN 2"/>
    <property type="match status" value="1"/>
</dbReference>
<evidence type="ECO:0000259" key="4">
    <source>
        <dbReference type="Pfam" id="PF01593"/>
    </source>
</evidence>
<organism evidence="5 6">
    <name type="scientific">Trebonia kvetii</name>
    <dbReference type="NCBI Taxonomy" id="2480626"/>
    <lineage>
        <taxon>Bacteria</taxon>
        <taxon>Bacillati</taxon>
        <taxon>Actinomycetota</taxon>
        <taxon>Actinomycetes</taxon>
        <taxon>Streptosporangiales</taxon>
        <taxon>Treboniaceae</taxon>
        <taxon>Trebonia</taxon>
    </lineage>
</organism>
<dbReference type="AlphaFoldDB" id="A0A6P2BYC8"/>
<proteinExistence type="predicted"/>
<dbReference type="PRINTS" id="PR00469">
    <property type="entry name" value="PNDRDTASEII"/>
</dbReference>
<keyword evidence="6" id="KW-1185">Reference proteome</keyword>
<dbReference type="OrthoDB" id="9774675at2"/>
<evidence type="ECO:0000256" key="3">
    <source>
        <dbReference type="ARBA" id="ARBA00040298"/>
    </source>
</evidence>
<dbReference type="GO" id="GO:0016491">
    <property type="term" value="F:oxidoreductase activity"/>
    <property type="evidence" value="ECO:0007669"/>
    <property type="project" value="InterPro"/>
</dbReference>
<evidence type="ECO:0000313" key="5">
    <source>
        <dbReference type="EMBL" id="TVZ03920.1"/>
    </source>
</evidence>
<sequence length="531" mass="55926">MSESLTRRDSYDVVVVGGGHNGLTAAAYLARAGLSVAVLERLDHTGGAAVSAQAFAGFPTRLSRYSYLVSLLPESIIADLGLGLRLASRSTASYTPVLRDGAAGGLLVERPEGQRTRDSLRALTGSDAEYEAWHEFYGQVAALAGVIGPTLTKPLPRAAEVRKQADPVLWRELTQRPLGEALERRFRDETVRGVVATDALIGTFARMDDPSLVQNRCFLYHLIGNGTGEWRVPIGGMGAVTDALAAAARGAGAELVVNAEVTAIRGGVPGRGGAEVDVAAEGGTRTLRARFVLANVAPWVLAGLLGEDRDPAAKPVGAQLKVNFLLSRLPRLKSGIDPRIAFAGTLHLGEDYSDLERAYAEAAAGRIPSPLPGEVYCHSLTDPSILGDVPEGTHTLTYFGLHLPATLFDDPATRAERKELAVRSAIAVLDQHLVDPVESVVAHDSDGRPCIEAKIPQEIEADLGMPGGHIFHGDLSWPWESDTADLSTPAARWGVAAGRENILLCGSGARRGGAVSGLGGHNAAQAVLELA</sequence>
<dbReference type="Proteomes" id="UP000460272">
    <property type="component" value="Unassembled WGS sequence"/>
</dbReference>
<accession>A0A6P2BYC8</accession>
<dbReference type="InterPro" id="IPR002937">
    <property type="entry name" value="Amino_oxidase"/>
</dbReference>
<comment type="function">
    <text evidence="1">Probable oxidoreductase that may play a role as regulator of mitochondrial function.</text>
</comment>
<comment type="caution">
    <text evidence="5">The sequence shown here is derived from an EMBL/GenBank/DDBJ whole genome shotgun (WGS) entry which is preliminary data.</text>
</comment>
<dbReference type="Pfam" id="PF01593">
    <property type="entry name" value="Amino_oxidase"/>
    <property type="match status" value="1"/>
</dbReference>
<dbReference type="SUPFAM" id="SSF51905">
    <property type="entry name" value="FAD/NAD(P)-binding domain"/>
    <property type="match status" value="1"/>
</dbReference>
<feature type="domain" description="Amine oxidase" evidence="4">
    <location>
        <begin position="170"/>
        <end position="317"/>
    </location>
</feature>
<evidence type="ECO:0000313" key="6">
    <source>
        <dbReference type="Proteomes" id="UP000460272"/>
    </source>
</evidence>
<protein>
    <recommendedName>
        <fullName evidence="3">Pyridine nucleotide-disulfide oxidoreductase domain-containing protein 2</fullName>
    </recommendedName>
</protein>
<evidence type="ECO:0000256" key="2">
    <source>
        <dbReference type="ARBA" id="ARBA00038825"/>
    </source>
</evidence>
<dbReference type="Pfam" id="PF13450">
    <property type="entry name" value="NAD_binding_8"/>
    <property type="match status" value="1"/>
</dbReference>
<evidence type="ECO:0000256" key="1">
    <source>
        <dbReference type="ARBA" id="ARBA00037217"/>
    </source>
</evidence>
<dbReference type="Gene3D" id="3.50.50.60">
    <property type="entry name" value="FAD/NAD(P)-binding domain"/>
    <property type="match status" value="2"/>
</dbReference>
<comment type="subunit">
    <text evidence="2">Interacts with COX5B; this interaction may contribute to localize PYROXD2 to the inner face of the inner mitochondrial membrane.</text>
</comment>
<reference evidence="5 6" key="1">
    <citation type="submission" date="2018-11" db="EMBL/GenBank/DDBJ databases">
        <title>Trebonia kvetii gen.nov., sp.nov., a novel acidophilic actinobacterium, and proposal of the new actinobacterial family Treboniaceae fam. nov.</title>
        <authorList>
            <person name="Rapoport D."/>
            <person name="Sagova-Mareckova M."/>
            <person name="Sedlacek I."/>
            <person name="Provaznik J."/>
            <person name="Kralova S."/>
            <person name="Pavlinic D."/>
            <person name="Benes V."/>
            <person name="Kopecky J."/>
        </authorList>
    </citation>
    <scope>NUCLEOTIDE SEQUENCE [LARGE SCALE GENOMIC DNA]</scope>
    <source>
        <strain evidence="5 6">15Tr583</strain>
    </source>
</reference>
<dbReference type="InterPro" id="IPR036188">
    <property type="entry name" value="FAD/NAD-bd_sf"/>
</dbReference>
<name>A0A6P2BYC8_9ACTN</name>
<dbReference type="PANTHER" id="PTHR10668">
    <property type="entry name" value="PHYTOENE DEHYDROGENASE"/>
    <property type="match status" value="1"/>
</dbReference>
<dbReference type="RefSeq" id="WP_145853790.1">
    <property type="nucleotide sequence ID" value="NZ_RPFW01000003.1"/>
</dbReference>
<gene>
    <name evidence="5" type="ORF">EAS64_15920</name>
</gene>
<dbReference type="EMBL" id="RPFW01000003">
    <property type="protein sequence ID" value="TVZ03920.1"/>
    <property type="molecule type" value="Genomic_DNA"/>
</dbReference>